<dbReference type="SUPFAM" id="SSF55729">
    <property type="entry name" value="Acyl-CoA N-acyltransferases (Nat)"/>
    <property type="match status" value="1"/>
</dbReference>
<dbReference type="InterPro" id="IPR016181">
    <property type="entry name" value="Acyl_CoA_acyltransferase"/>
</dbReference>
<dbReference type="Gene3D" id="3.40.630.30">
    <property type="match status" value="1"/>
</dbReference>
<dbReference type="InterPro" id="IPR000182">
    <property type="entry name" value="GNAT_dom"/>
</dbReference>
<proteinExistence type="predicted"/>
<sequence>MTEVGELLRLHDEQVRGTVAERLPKNWVPSRDGPVLRVTTPARGIVFGQGLGDMPGDELDALIARTVEFYAAKGLAFEWKTYGHDRADLTERLAAAGLVADPTETVLVGLAADLVDAGVAPDGIDIRATTAPDDLRRIADLQSEVWGSDWSWLAGDLADRIESGPDNIVVLVAEAGSTVVSTAWLVVLPGTEFASLWGGSTLFGLRGRGIYRALVARRARIAVERGIRYLWVDASDDSSPILQRLGLRAVTTTTPWVWTP</sequence>
<dbReference type="Pfam" id="PF00583">
    <property type="entry name" value="Acetyltransf_1"/>
    <property type="match status" value="1"/>
</dbReference>
<organism evidence="2 3">
    <name type="scientific">Dactylosporangium darangshiense</name>
    <dbReference type="NCBI Taxonomy" id="579108"/>
    <lineage>
        <taxon>Bacteria</taxon>
        <taxon>Bacillati</taxon>
        <taxon>Actinomycetota</taxon>
        <taxon>Actinomycetes</taxon>
        <taxon>Micromonosporales</taxon>
        <taxon>Micromonosporaceae</taxon>
        <taxon>Dactylosporangium</taxon>
    </lineage>
</organism>
<gene>
    <name evidence="2" type="ORF">GCM10022255_047510</name>
</gene>
<evidence type="ECO:0000313" key="2">
    <source>
        <dbReference type="EMBL" id="GAA4252149.1"/>
    </source>
</evidence>
<dbReference type="EMBL" id="BAABAT010000012">
    <property type="protein sequence ID" value="GAA4252149.1"/>
    <property type="molecule type" value="Genomic_DNA"/>
</dbReference>
<keyword evidence="3" id="KW-1185">Reference proteome</keyword>
<dbReference type="Proteomes" id="UP001500620">
    <property type="component" value="Unassembled WGS sequence"/>
</dbReference>
<feature type="domain" description="N-acetyltransferase" evidence="1">
    <location>
        <begin position="124"/>
        <end position="260"/>
    </location>
</feature>
<evidence type="ECO:0000313" key="3">
    <source>
        <dbReference type="Proteomes" id="UP001500620"/>
    </source>
</evidence>
<reference evidence="3" key="1">
    <citation type="journal article" date="2019" name="Int. J. Syst. Evol. Microbiol.">
        <title>The Global Catalogue of Microorganisms (GCM) 10K type strain sequencing project: providing services to taxonomists for standard genome sequencing and annotation.</title>
        <authorList>
            <consortium name="The Broad Institute Genomics Platform"/>
            <consortium name="The Broad Institute Genome Sequencing Center for Infectious Disease"/>
            <person name="Wu L."/>
            <person name="Ma J."/>
        </authorList>
    </citation>
    <scope>NUCLEOTIDE SEQUENCE [LARGE SCALE GENOMIC DNA]</scope>
    <source>
        <strain evidence="3">JCM 17441</strain>
    </source>
</reference>
<comment type="caution">
    <text evidence="2">The sequence shown here is derived from an EMBL/GenBank/DDBJ whole genome shotgun (WGS) entry which is preliminary data.</text>
</comment>
<evidence type="ECO:0000259" key="1">
    <source>
        <dbReference type="PROSITE" id="PS51186"/>
    </source>
</evidence>
<accession>A0ABP8DBP1</accession>
<protein>
    <submittedName>
        <fullName evidence="2">GNAT family N-acetyltransferase</fullName>
    </submittedName>
</protein>
<dbReference type="PROSITE" id="PS51186">
    <property type="entry name" value="GNAT"/>
    <property type="match status" value="1"/>
</dbReference>
<dbReference type="RefSeq" id="WP_345129324.1">
    <property type="nucleotide sequence ID" value="NZ_BAABAT010000012.1"/>
</dbReference>
<name>A0ABP8DBP1_9ACTN</name>